<reference evidence="2" key="1">
    <citation type="journal article" date="2019" name="Curr. Biol.">
        <title>Genome Sequence of Striga asiatica Provides Insight into the Evolution of Plant Parasitism.</title>
        <authorList>
            <person name="Yoshida S."/>
            <person name="Kim S."/>
            <person name="Wafula E.K."/>
            <person name="Tanskanen J."/>
            <person name="Kim Y.M."/>
            <person name="Honaas L."/>
            <person name="Yang Z."/>
            <person name="Spallek T."/>
            <person name="Conn C.E."/>
            <person name="Ichihashi Y."/>
            <person name="Cheong K."/>
            <person name="Cui S."/>
            <person name="Der J.P."/>
            <person name="Gundlach H."/>
            <person name="Jiao Y."/>
            <person name="Hori C."/>
            <person name="Ishida J.K."/>
            <person name="Kasahara H."/>
            <person name="Kiba T."/>
            <person name="Kim M.S."/>
            <person name="Koo N."/>
            <person name="Laohavisit A."/>
            <person name="Lee Y.H."/>
            <person name="Lumba S."/>
            <person name="McCourt P."/>
            <person name="Mortimer J.C."/>
            <person name="Mutuku J.M."/>
            <person name="Nomura T."/>
            <person name="Sasaki-Sekimoto Y."/>
            <person name="Seto Y."/>
            <person name="Wang Y."/>
            <person name="Wakatake T."/>
            <person name="Sakakibara H."/>
            <person name="Demura T."/>
            <person name="Yamaguchi S."/>
            <person name="Yoneyama K."/>
            <person name="Manabe R.I."/>
            <person name="Nelson D.C."/>
            <person name="Schulman A.H."/>
            <person name="Timko M.P."/>
            <person name="dePamphilis C.W."/>
            <person name="Choi D."/>
            <person name="Shirasu K."/>
        </authorList>
    </citation>
    <scope>NUCLEOTIDE SEQUENCE [LARGE SCALE GENOMIC DNA]</scope>
    <source>
        <strain evidence="2">cv. UVA1</strain>
    </source>
</reference>
<name>A0A5A7QTZ6_STRAF</name>
<keyword evidence="2" id="KW-1185">Reference proteome</keyword>
<comment type="caution">
    <text evidence="1">The sequence shown here is derived from an EMBL/GenBank/DDBJ whole genome shotgun (WGS) entry which is preliminary data.</text>
</comment>
<organism evidence="1 2">
    <name type="scientific">Striga asiatica</name>
    <name type="common">Asiatic witchweed</name>
    <name type="synonym">Buchnera asiatica</name>
    <dbReference type="NCBI Taxonomy" id="4170"/>
    <lineage>
        <taxon>Eukaryota</taxon>
        <taxon>Viridiplantae</taxon>
        <taxon>Streptophyta</taxon>
        <taxon>Embryophyta</taxon>
        <taxon>Tracheophyta</taxon>
        <taxon>Spermatophyta</taxon>
        <taxon>Magnoliopsida</taxon>
        <taxon>eudicotyledons</taxon>
        <taxon>Gunneridae</taxon>
        <taxon>Pentapetalae</taxon>
        <taxon>asterids</taxon>
        <taxon>lamiids</taxon>
        <taxon>Lamiales</taxon>
        <taxon>Orobanchaceae</taxon>
        <taxon>Buchnereae</taxon>
        <taxon>Striga</taxon>
    </lineage>
</organism>
<dbReference type="OrthoDB" id="913940at2759"/>
<sequence length="137" mass="15754">VDDNAKGMRFKAWAYFKNWMKIFGKDRATGENAEIFAEMARDILNGEDGLSDSPTREPMHVDRARSNLASHIGFEQDTMKARKAIDEATKKMSFLTMQDKIAVGARLCEMTKELNYLFNFIEADKAMMMQMILEEKL</sequence>
<dbReference type="AlphaFoldDB" id="A0A5A7QTZ6"/>
<dbReference type="PANTHER" id="PTHR46250:SF15">
    <property type="entry name" value="OS01G0523800 PROTEIN"/>
    <property type="match status" value="1"/>
</dbReference>
<accession>A0A5A7QTZ6</accession>
<dbReference type="Proteomes" id="UP000325081">
    <property type="component" value="Unassembled WGS sequence"/>
</dbReference>
<dbReference type="PANTHER" id="PTHR46250">
    <property type="entry name" value="MYB/SANT-LIKE DNA-BINDING DOMAIN PROTEIN-RELATED"/>
    <property type="match status" value="1"/>
</dbReference>
<evidence type="ECO:0000313" key="1">
    <source>
        <dbReference type="EMBL" id="GER48793.1"/>
    </source>
</evidence>
<feature type="non-terminal residue" evidence="1">
    <location>
        <position position="1"/>
    </location>
</feature>
<keyword evidence="1" id="KW-0808">Transferase</keyword>
<dbReference type="GO" id="GO:0016740">
    <property type="term" value="F:transferase activity"/>
    <property type="evidence" value="ECO:0007669"/>
    <property type="project" value="UniProtKB-KW"/>
</dbReference>
<gene>
    <name evidence="1" type="ORF">STAS_25980</name>
</gene>
<evidence type="ECO:0000313" key="2">
    <source>
        <dbReference type="Proteomes" id="UP000325081"/>
    </source>
</evidence>
<protein>
    <submittedName>
        <fullName evidence="1">Nucleotide-diphospho-sugar transferase superfamily protein</fullName>
    </submittedName>
</protein>
<proteinExistence type="predicted"/>
<dbReference type="EMBL" id="BKCP01008293">
    <property type="protein sequence ID" value="GER48793.1"/>
    <property type="molecule type" value="Genomic_DNA"/>
</dbReference>